<evidence type="ECO:0000313" key="1">
    <source>
        <dbReference type="EMBL" id="USJ25434.1"/>
    </source>
</evidence>
<dbReference type="RefSeq" id="WP_112976899.1">
    <property type="nucleotide sequence ID" value="NZ_CAXURO020000002.1"/>
</dbReference>
<gene>
    <name evidence="1" type="ORF">NE863_23315</name>
</gene>
<proteinExistence type="predicted"/>
<dbReference type="EMBL" id="CP098808">
    <property type="protein sequence ID" value="USJ25434.1"/>
    <property type="molecule type" value="Genomic_DNA"/>
</dbReference>
<sequence>MGNRRLLPRNRAIAIGSRAYVFVMAGPERRISGTVEGVGWGVRSEDSATILGIPIVSDSLSWVRVAKRFLCMCGLKIRRRT</sequence>
<name>A0A9Q9DBK2_ENSAD</name>
<evidence type="ECO:0000313" key="2">
    <source>
        <dbReference type="Proteomes" id="UP001055460"/>
    </source>
</evidence>
<protein>
    <submittedName>
        <fullName evidence="1">Uncharacterized protein</fullName>
    </submittedName>
</protein>
<dbReference type="AlphaFoldDB" id="A0A9Q9DBK2"/>
<reference evidence="1" key="1">
    <citation type="submission" date="2022-06" db="EMBL/GenBank/DDBJ databases">
        <title>Physiological and biochemical characterization and genomic elucidation of a strain of the genus Ensifer adhaerens M8 that combines arsenic oxidation and chromium reduction.</title>
        <authorList>
            <person name="Li X."/>
            <person name="Yu c."/>
        </authorList>
    </citation>
    <scope>NUCLEOTIDE SEQUENCE</scope>
    <source>
        <strain evidence="1">M8</strain>
        <plasmid evidence="1">pA</plasmid>
    </source>
</reference>
<keyword evidence="1" id="KW-0614">Plasmid</keyword>
<accession>A0A9Q9DBK2</accession>
<dbReference type="Proteomes" id="UP001055460">
    <property type="component" value="Plasmid pA"/>
</dbReference>
<geneLocation type="plasmid" evidence="1 2">
    <name>pA</name>
</geneLocation>
<organism evidence="1 2">
    <name type="scientific">Ensifer adhaerens</name>
    <name type="common">Sinorhizobium morelense</name>
    <dbReference type="NCBI Taxonomy" id="106592"/>
    <lineage>
        <taxon>Bacteria</taxon>
        <taxon>Pseudomonadati</taxon>
        <taxon>Pseudomonadota</taxon>
        <taxon>Alphaproteobacteria</taxon>
        <taxon>Hyphomicrobiales</taxon>
        <taxon>Rhizobiaceae</taxon>
        <taxon>Sinorhizobium/Ensifer group</taxon>
        <taxon>Ensifer</taxon>
    </lineage>
</organism>
<dbReference type="Gene3D" id="2.40.30.170">
    <property type="match status" value="1"/>
</dbReference>